<dbReference type="EMBL" id="BAABXL010000001">
    <property type="protein sequence ID" value="GAA6269412.1"/>
    <property type="molecule type" value="Genomic_DNA"/>
</dbReference>
<keyword evidence="2" id="KW-1185">Reference proteome</keyword>
<dbReference type="InterPro" id="IPR050708">
    <property type="entry name" value="T6SS_VgrG/RHS"/>
</dbReference>
<name>A0ABQ0AZE4_9FIRM</name>
<dbReference type="InterPro" id="IPR022385">
    <property type="entry name" value="Rhs_assc_core"/>
</dbReference>
<dbReference type="NCBIfam" id="TIGR03696">
    <property type="entry name" value="Rhs_assc_core"/>
    <property type="match status" value="1"/>
</dbReference>
<evidence type="ECO:0008006" key="3">
    <source>
        <dbReference type="Google" id="ProtNLM"/>
    </source>
</evidence>
<gene>
    <name evidence="1" type="ORF">F130042H8_24720</name>
</gene>
<organism evidence="1 2">
    <name type="scientific">Enterocloster alcoholdehydrogenati</name>
    <dbReference type="NCBI Taxonomy" id="2547410"/>
    <lineage>
        <taxon>Bacteria</taxon>
        <taxon>Bacillati</taxon>
        <taxon>Bacillota</taxon>
        <taxon>Clostridia</taxon>
        <taxon>Lachnospirales</taxon>
        <taxon>Lachnospiraceae</taxon>
        <taxon>Enterocloster</taxon>
    </lineage>
</organism>
<dbReference type="PANTHER" id="PTHR32305:SF15">
    <property type="entry name" value="PROTEIN RHSA-RELATED"/>
    <property type="match status" value="1"/>
</dbReference>
<reference evidence="1 2" key="1">
    <citation type="submission" date="2024-04" db="EMBL/GenBank/DDBJ databases">
        <title>Defined microbial consortia suppress multidrug-resistant proinflammatory Enterobacteriaceae via ecological control.</title>
        <authorList>
            <person name="Furuichi M."/>
            <person name="Kawaguchi T."/>
            <person name="Pust M."/>
            <person name="Yasuma K."/>
            <person name="Plichta D."/>
            <person name="Hasegawa N."/>
            <person name="Ohya T."/>
            <person name="Bhattarai S."/>
            <person name="Sasajima S."/>
            <person name="Aoto Y."/>
            <person name="Tuganbaev T."/>
            <person name="Yaginuma M."/>
            <person name="Ueda M."/>
            <person name="Okahashi N."/>
            <person name="Amafuji K."/>
            <person name="Kiridooshi Y."/>
            <person name="Sugita K."/>
            <person name="Strazar M."/>
            <person name="Skelly A."/>
            <person name="Suda W."/>
            <person name="Hattori M."/>
            <person name="Nakamoto N."/>
            <person name="Caballero S."/>
            <person name="Norman J."/>
            <person name="Olle B."/>
            <person name="Tanoue T."/>
            <person name="Arita M."/>
            <person name="Bucci V."/>
            <person name="Atarashi K."/>
            <person name="Xavier R."/>
            <person name="Honda K."/>
        </authorList>
    </citation>
    <scope>NUCLEOTIDE SEQUENCE [LARGE SCALE GENOMIC DNA]</scope>
    <source>
        <strain evidence="2">f13</strain>
    </source>
</reference>
<evidence type="ECO:0000313" key="2">
    <source>
        <dbReference type="Proteomes" id="UP001600894"/>
    </source>
</evidence>
<accession>A0ABQ0AZE4</accession>
<dbReference type="PANTHER" id="PTHR32305">
    <property type="match status" value="1"/>
</dbReference>
<comment type="caution">
    <text evidence="1">The sequence shown here is derived from an EMBL/GenBank/DDBJ whole genome shotgun (WGS) entry which is preliminary data.</text>
</comment>
<protein>
    <recommendedName>
        <fullName evidence="3">RHS repeat-associated protein</fullName>
    </recommendedName>
</protein>
<proteinExistence type="predicted"/>
<sequence>MVTDVYQYDPYGQVTLGSTKHTDFYGYNAESYNPNTGLEYLRARYYNAEKGRFFQEDTNLGDITDPLILNRYAYVKNSPPNYEDPTGNEPEIDYGQLATDAYQYIIGDKVEAVKNYFNLKAEDVKEFFHSVKETAVGTAEIVDRVIDTEIITGVGVGVDATVADVNITLILFKEARTLDIHGNINMEAEDLSATAMSSQNFLGGAISHKYIPEKGKYQWVVNTTIGGVDINSESLYVELTGMEAYMGVGAGYHIRLNLQELCNLLNELADTCG</sequence>
<evidence type="ECO:0000313" key="1">
    <source>
        <dbReference type="EMBL" id="GAA6269412.1"/>
    </source>
</evidence>
<dbReference type="Proteomes" id="UP001600894">
    <property type="component" value="Unassembled WGS sequence"/>
</dbReference>
<dbReference type="RefSeq" id="WP_390470186.1">
    <property type="nucleotide sequence ID" value="NZ_BAABXL010000001.1"/>
</dbReference>
<dbReference type="Gene3D" id="2.180.10.10">
    <property type="entry name" value="RHS repeat-associated core"/>
    <property type="match status" value="1"/>
</dbReference>